<dbReference type="EMBL" id="KK117812">
    <property type="protein sequence ID" value="KFM71483.1"/>
    <property type="molecule type" value="Genomic_DNA"/>
</dbReference>
<evidence type="ECO:0000313" key="1">
    <source>
        <dbReference type="EMBL" id="KFM71483.1"/>
    </source>
</evidence>
<dbReference type="AlphaFoldDB" id="A0A087U294"/>
<dbReference type="Proteomes" id="UP000054359">
    <property type="component" value="Unassembled WGS sequence"/>
</dbReference>
<accession>A0A087U294</accession>
<evidence type="ECO:0000313" key="2">
    <source>
        <dbReference type="Proteomes" id="UP000054359"/>
    </source>
</evidence>
<keyword evidence="2" id="KW-1185">Reference proteome</keyword>
<organism evidence="1 2">
    <name type="scientific">Stegodyphus mimosarum</name>
    <name type="common">African social velvet spider</name>
    <dbReference type="NCBI Taxonomy" id="407821"/>
    <lineage>
        <taxon>Eukaryota</taxon>
        <taxon>Metazoa</taxon>
        <taxon>Ecdysozoa</taxon>
        <taxon>Arthropoda</taxon>
        <taxon>Chelicerata</taxon>
        <taxon>Arachnida</taxon>
        <taxon>Araneae</taxon>
        <taxon>Araneomorphae</taxon>
        <taxon>Entelegynae</taxon>
        <taxon>Eresoidea</taxon>
        <taxon>Eresidae</taxon>
        <taxon>Stegodyphus</taxon>
    </lineage>
</organism>
<reference evidence="1 2" key="1">
    <citation type="submission" date="2013-11" db="EMBL/GenBank/DDBJ databases">
        <title>Genome sequencing of Stegodyphus mimosarum.</title>
        <authorList>
            <person name="Bechsgaard J."/>
        </authorList>
    </citation>
    <scope>NUCLEOTIDE SEQUENCE [LARGE SCALE GENOMIC DNA]</scope>
</reference>
<proteinExistence type="predicted"/>
<protein>
    <submittedName>
        <fullName evidence="1">Uncharacterized protein</fullName>
    </submittedName>
</protein>
<gene>
    <name evidence="1" type="ORF">X975_20953</name>
</gene>
<feature type="non-terminal residue" evidence="1">
    <location>
        <position position="56"/>
    </location>
</feature>
<name>A0A087U294_STEMI</name>
<sequence>MICPIQTLIPMMKMNDPGSLFHHGHLVFLCEMHYCISFIIRRIQMLYSEISLNLQI</sequence>